<evidence type="ECO:0000313" key="2">
    <source>
        <dbReference type="Proteomes" id="UP001187346"/>
    </source>
</evidence>
<keyword evidence="2" id="KW-1185">Reference proteome</keyword>
<sequence>MTMRFCRYCDEPITDPDDAVHLWHEESMSGPGRDVWAHREHADLVQPDTTLVRILARALIAAWKTS</sequence>
<reference evidence="1 2" key="1">
    <citation type="submission" date="2023-10" db="EMBL/GenBank/DDBJ databases">
        <title>Characterization of rhizosphere-enriched actinobacteria from wheat plants lab-grown on chernevaya soil.</title>
        <authorList>
            <person name="Tikhonova E.N."/>
            <person name="Konopkin A."/>
            <person name="Kravchenko I.K."/>
        </authorList>
    </citation>
    <scope>NUCLEOTIDE SEQUENCE [LARGE SCALE GENOMIC DNA]</scope>
    <source>
        <strain evidence="1 2">RR29</strain>
    </source>
</reference>
<accession>A0ABU4FH72</accession>
<evidence type="ECO:0000313" key="1">
    <source>
        <dbReference type="EMBL" id="MDV7219405.1"/>
    </source>
</evidence>
<organism evidence="1 2">
    <name type="scientific">Streptomyces prunicolor</name>
    <dbReference type="NCBI Taxonomy" id="67348"/>
    <lineage>
        <taxon>Bacteria</taxon>
        <taxon>Bacillati</taxon>
        <taxon>Actinomycetota</taxon>
        <taxon>Actinomycetes</taxon>
        <taxon>Kitasatosporales</taxon>
        <taxon>Streptomycetaceae</taxon>
        <taxon>Streptomyces</taxon>
    </lineage>
</organism>
<protein>
    <submittedName>
        <fullName evidence="1">Uncharacterized protein</fullName>
    </submittedName>
</protein>
<dbReference type="RefSeq" id="WP_317773342.1">
    <property type="nucleotide sequence ID" value="NZ_JAWMAJ010000093.1"/>
</dbReference>
<dbReference type="Proteomes" id="UP001187346">
    <property type="component" value="Unassembled WGS sequence"/>
</dbReference>
<dbReference type="EMBL" id="JAWMAJ010000093">
    <property type="protein sequence ID" value="MDV7219405.1"/>
    <property type="molecule type" value="Genomic_DNA"/>
</dbReference>
<gene>
    <name evidence="1" type="ORF">R5A26_26055</name>
</gene>
<comment type="caution">
    <text evidence="1">The sequence shown here is derived from an EMBL/GenBank/DDBJ whole genome shotgun (WGS) entry which is preliminary data.</text>
</comment>
<proteinExistence type="predicted"/>
<name>A0ABU4FH72_9ACTN</name>